<evidence type="ECO:0000313" key="4">
    <source>
        <dbReference type="EMBL" id="SUJ21854.1"/>
    </source>
</evidence>
<name>A0A380CJF4_9STAP</name>
<dbReference type="Pfam" id="PF06054">
    <property type="entry name" value="CoiA_nuc"/>
    <property type="match status" value="1"/>
</dbReference>
<dbReference type="EMBL" id="UGZE01000001">
    <property type="protein sequence ID" value="SUJ21854.1"/>
    <property type="molecule type" value="Genomic_DNA"/>
</dbReference>
<feature type="domain" description="Competence protein CoiA-like N-terminal" evidence="2">
    <location>
        <begin position="16"/>
        <end position="52"/>
    </location>
</feature>
<reference evidence="3 6" key="2">
    <citation type="submission" date="2019-07" db="EMBL/GenBank/DDBJ databases">
        <title>Whole genome shotgun sequence of Staphylococcus arlettae NBRC 109765.</title>
        <authorList>
            <person name="Hosoyama A."/>
            <person name="Uohara A."/>
            <person name="Ohji S."/>
            <person name="Ichikawa N."/>
        </authorList>
    </citation>
    <scope>NUCLEOTIDE SEQUENCE [LARGE SCALE GENOMIC DNA]</scope>
    <source>
        <strain evidence="3 6">NBRC 109765</strain>
    </source>
</reference>
<dbReference type="AlphaFoldDB" id="A0A380CJF4"/>
<accession>A0A380CJF4</accession>
<protein>
    <submittedName>
        <fullName evidence="4">Transcription factor</fullName>
    </submittedName>
</protein>
<dbReference type="Proteomes" id="UP000321598">
    <property type="component" value="Unassembled WGS sequence"/>
</dbReference>
<proteinExistence type="predicted"/>
<evidence type="ECO:0000313" key="6">
    <source>
        <dbReference type="Proteomes" id="UP000321598"/>
    </source>
</evidence>
<dbReference type="InterPro" id="IPR057253">
    <property type="entry name" value="CoiA-like_N"/>
</dbReference>
<dbReference type="Proteomes" id="UP000254956">
    <property type="component" value="Unassembled WGS sequence"/>
</dbReference>
<dbReference type="OrthoDB" id="3784230at2"/>
<dbReference type="EMBL" id="BKAV01000023">
    <property type="protein sequence ID" value="GEQ00922.1"/>
    <property type="molecule type" value="Genomic_DNA"/>
</dbReference>
<gene>
    <name evidence="4" type="ORF">NCTC12413_01954</name>
    <name evidence="3" type="ORF">SAR03_19590</name>
</gene>
<evidence type="ECO:0000313" key="5">
    <source>
        <dbReference type="Proteomes" id="UP000254956"/>
    </source>
</evidence>
<dbReference type="InterPro" id="IPR010330">
    <property type="entry name" value="CoiA_nuc"/>
</dbReference>
<organism evidence="4 5">
    <name type="scientific">Staphylococcus arlettae</name>
    <dbReference type="NCBI Taxonomy" id="29378"/>
    <lineage>
        <taxon>Bacteria</taxon>
        <taxon>Bacillati</taxon>
        <taxon>Bacillota</taxon>
        <taxon>Bacilli</taxon>
        <taxon>Bacillales</taxon>
        <taxon>Staphylococcaceae</taxon>
        <taxon>Staphylococcus</taxon>
    </lineage>
</organism>
<feature type="domain" description="Competence protein CoiA nuclease-like" evidence="1">
    <location>
        <begin position="58"/>
        <end position="197"/>
    </location>
</feature>
<dbReference type="Pfam" id="PF25164">
    <property type="entry name" value="CoiA_N"/>
    <property type="match status" value="1"/>
</dbReference>
<evidence type="ECO:0000313" key="3">
    <source>
        <dbReference type="EMBL" id="GEQ00922.1"/>
    </source>
</evidence>
<keyword evidence="6" id="KW-1185">Reference proteome</keyword>
<dbReference type="STRING" id="1212545.SARL_07204"/>
<dbReference type="InterPro" id="IPR021176">
    <property type="entry name" value="Competence-induced_CoiA"/>
</dbReference>
<evidence type="ECO:0000259" key="2">
    <source>
        <dbReference type="Pfam" id="PF25164"/>
    </source>
</evidence>
<dbReference type="PIRSF" id="PIRSF007487">
    <property type="entry name" value="Competence-induced_CoiA_bac"/>
    <property type="match status" value="1"/>
</dbReference>
<sequence>MYYAKQNNGSLITAHEAQRGSAYFCPHCAETVVLRQGTVKRAHFTHIKRNCRPNHSGETLTHYKAKYRLAQDLQLLGYEVQIEPQIRQGSQIPDLLLNNKVVVELQFSNITLVELQRRTSNYESLGYMVCWIVLLPTVKYNYFKLTDFQSACIQPQLRRLFAWHATSERLYVITQIMAYGHNKFKGVYNKLNQFTFNNCSEQQRVSTAKIPEQSILKYLQFCRKRKSVLEPTLSLMYQLQLTEQWVAKHLGYVYPEQLLIKTHPVLWQLRYIYELQLPNFQVTQVVNSLKRRTFATPNINTTKELQRLINRFAQHYKTSKQYNVQN</sequence>
<evidence type="ECO:0000259" key="1">
    <source>
        <dbReference type="Pfam" id="PF06054"/>
    </source>
</evidence>
<dbReference type="RefSeq" id="WP_103388129.1">
    <property type="nucleotide sequence ID" value="NZ_BKAV01000023.1"/>
</dbReference>
<reference evidence="4 5" key="1">
    <citation type="submission" date="2018-06" db="EMBL/GenBank/DDBJ databases">
        <authorList>
            <consortium name="Pathogen Informatics"/>
            <person name="Doyle S."/>
        </authorList>
    </citation>
    <scope>NUCLEOTIDE SEQUENCE [LARGE SCALE GENOMIC DNA]</scope>
    <source>
        <strain evidence="4 5">NCTC12413</strain>
    </source>
</reference>